<dbReference type="OrthoDB" id="107347at2"/>
<gene>
    <name evidence="1" type="ORF">D6858_07700</name>
</gene>
<dbReference type="PROSITE" id="PS00141">
    <property type="entry name" value="ASP_PROTEASE"/>
    <property type="match status" value="2"/>
</dbReference>
<name>A0A419R1P7_9SPHN</name>
<dbReference type="Pfam" id="PF13975">
    <property type="entry name" value="gag-asp_proteas"/>
    <property type="match status" value="1"/>
</dbReference>
<dbReference type="EMBL" id="RAHJ01000018">
    <property type="protein sequence ID" value="RJX67851.1"/>
    <property type="molecule type" value="Genomic_DNA"/>
</dbReference>
<accession>A0A419R1P7</accession>
<dbReference type="InterPro" id="IPR034122">
    <property type="entry name" value="Retropepsin-like_bacterial"/>
</dbReference>
<dbReference type="InterPro" id="IPR001969">
    <property type="entry name" value="Aspartic_peptidase_AS"/>
</dbReference>
<proteinExistence type="predicted"/>
<sequence>MSFGQSLWERAMIATLLLTVAASGLGLGTTLPPAPPPAAVSDAALPGASAPTTDIPISPTADSVVLDSEQDRYLRMTVPVTIEGFGPFRFMVDTGAQATVVTPELRDRLQLRSLGVATVIGMASIRQVELVQLDGLEFAERVFDALRTPLLENRHIGADGIIGLDSLQDLRVLLDFRDDTIAVDDANALGGNSGYEIVVRARNKLGRMIITNAVVDGVRTALIVDTGAQWSIGNAALQSRLRTRGQTDVTANDVNGASIAGKLSLAHNVVIDRMQLHSMPIAFADAPAFAALGYGDKPALILGMESLRLFDRVAIDFAQRKVLFDMPTGSMRDNRMRPG</sequence>
<comment type="caution">
    <text evidence="1">The sequence shown here is derived from an EMBL/GenBank/DDBJ whole genome shotgun (WGS) entry which is preliminary data.</text>
</comment>
<keyword evidence="2" id="KW-1185">Reference proteome</keyword>
<evidence type="ECO:0008006" key="3">
    <source>
        <dbReference type="Google" id="ProtNLM"/>
    </source>
</evidence>
<dbReference type="GO" id="GO:0006508">
    <property type="term" value="P:proteolysis"/>
    <property type="evidence" value="ECO:0007669"/>
    <property type="project" value="InterPro"/>
</dbReference>
<organism evidence="1 2">
    <name type="scientific">Tsuneonella suprasediminis</name>
    <dbReference type="NCBI Taxonomy" id="2306996"/>
    <lineage>
        <taxon>Bacteria</taxon>
        <taxon>Pseudomonadati</taxon>
        <taxon>Pseudomonadota</taxon>
        <taxon>Alphaproteobacteria</taxon>
        <taxon>Sphingomonadales</taxon>
        <taxon>Erythrobacteraceae</taxon>
        <taxon>Tsuneonella</taxon>
    </lineage>
</organism>
<evidence type="ECO:0000313" key="2">
    <source>
        <dbReference type="Proteomes" id="UP000284322"/>
    </source>
</evidence>
<dbReference type="Pfam" id="PF13650">
    <property type="entry name" value="Asp_protease_2"/>
    <property type="match status" value="1"/>
</dbReference>
<dbReference type="InterPro" id="IPR021109">
    <property type="entry name" value="Peptidase_aspartic_dom_sf"/>
</dbReference>
<dbReference type="GO" id="GO:0004190">
    <property type="term" value="F:aspartic-type endopeptidase activity"/>
    <property type="evidence" value="ECO:0007669"/>
    <property type="project" value="InterPro"/>
</dbReference>
<dbReference type="Gene3D" id="2.40.70.10">
    <property type="entry name" value="Acid Proteases"/>
    <property type="match status" value="2"/>
</dbReference>
<dbReference type="AlphaFoldDB" id="A0A419R1P7"/>
<dbReference type="CDD" id="cd05483">
    <property type="entry name" value="retropepsin_like_bacteria"/>
    <property type="match status" value="1"/>
</dbReference>
<evidence type="ECO:0000313" key="1">
    <source>
        <dbReference type="EMBL" id="RJX67851.1"/>
    </source>
</evidence>
<dbReference type="Proteomes" id="UP000284322">
    <property type="component" value="Unassembled WGS sequence"/>
</dbReference>
<protein>
    <recommendedName>
        <fullName evidence="3">Peptidase A2 domain-containing protein</fullName>
    </recommendedName>
</protein>
<reference evidence="1 2" key="1">
    <citation type="submission" date="2018-09" db="EMBL/GenBank/DDBJ databases">
        <title>Altererythrobacter sp.Ery1 and Ery12, the genome sequencing of novel strains in genus Alterythrobacter.</title>
        <authorList>
            <person name="Cheng H."/>
            <person name="Wu Y.-H."/>
            <person name="Fang C."/>
            <person name="Xu X.-W."/>
        </authorList>
    </citation>
    <scope>NUCLEOTIDE SEQUENCE [LARGE SCALE GENOMIC DNA]</scope>
    <source>
        <strain evidence="1 2">Ery12</strain>
    </source>
</reference>
<dbReference type="SUPFAM" id="SSF50630">
    <property type="entry name" value="Acid proteases"/>
    <property type="match status" value="2"/>
</dbReference>